<feature type="transmembrane region" description="Helical" evidence="1">
    <location>
        <begin position="12"/>
        <end position="31"/>
    </location>
</feature>
<feature type="transmembrane region" description="Helical" evidence="1">
    <location>
        <begin position="67"/>
        <end position="86"/>
    </location>
</feature>
<dbReference type="Proteomes" id="UP000034406">
    <property type="component" value="Unassembled WGS sequence"/>
</dbReference>
<comment type="caution">
    <text evidence="2">The sequence shown here is derived from an EMBL/GenBank/DDBJ whole genome shotgun (WGS) entry which is preliminary data.</text>
</comment>
<keyword evidence="1" id="KW-0812">Transmembrane</keyword>
<sequence length="87" mass="10363">MSIVKEIKRNLIEFTILFIILIIGTILFFYFDYHPHNQRRVVYVTGASYFAWSIIHHYRQKDLELSIVIEYFVIAIFAALMLSSTLF</sequence>
<organism evidence="2 3">
    <name type="scientific">Candidatus Shapirobacteria bacterium GW2011_GWE2_38_30</name>
    <dbReference type="NCBI Taxonomy" id="1618490"/>
    <lineage>
        <taxon>Bacteria</taxon>
        <taxon>Candidatus Shapironibacteriota</taxon>
    </lineage>
</organism>
<proteinExistence type="predicted"/>
<name>A0A0G0JQ40_9BACT</name>
<keyword evidence="1" id="KW-0472">Membrane</keyword>
<evidence type="ECO:0000313" key="3">
    <source>
        <dbReference type="Proteomes" id="UP000034406"/>
    </source>
</evidence>
<dbReference type="EMBL" id="LBUT01000013">
    <property type="protein sequence ID" value="KKQ69673.1"/>
    <property type="molecule type" value="Genomic_DNA"/>
</dbReference>
<protein>
    <submittedName>
        <fullName evidence="2">Uncharacterized protein</fullName>
    </submittedName>
</protein>
<feature type="transmembrane region" description="Helical" evidence="1">
    <location>
        <begin position="37"/>
        <end position="55"/>
    </location>
</feature>
<keyword evidence="1" id="KW-1133">Transmembrane helix</keyword>
<reference evidence="2 3" key="1">
    <citation type="journal article" date="2015" name="Nature">
        <title>rRNA introns, odd ribosomes, and small enigmatic genomes across a large radiation of phyla.</title>
        <authorList>
            <person name="Brown C.T."/>
            <person name="Hug L.A."/>
            <person name="Thomas B.C."/>
            <person name="Sharon I."/>
            <person name="Castelle C.J."/>
            <person name="Singh A."/>
            <person name="Wilkins M.J."/>
            <person name="Williams K.H."/>
            <person name="Banfield J.F."/>
        </authorList>
    </citation>
    <scope>NUCLEOTIDE SEQUENCE [LARGE SCALE GENOMIC DNA]</scope>
</reference>
<accession>A0A0G0JQ40</accession>
<evidence type="ECO:0000256" key="1">
    <source>
        <dbReference type="SAM" id="Phobius"/>
    </source>
</evidence>
<dbReference type="STRING" id="1618490.US90_C0013G0014"/>
<gene>
    <name evidence="2" type="ORF">US90_C0013G0014</name>
</gene>
<evidence type="ECO:0000313" key="2">
    <source>
        <dbReference type="EMBL" id="KKQ69673.1"/>
    </source>
</evidence>
<dbReference type="AlphaFoldDB" id="A0A0G0JQ40"/>